<feature type="transmembrane region" description="Helical" evidence="8">
    <location>
        <begin position="12"/>
        <end position="34"/>
    </location>
</feature>
<feature type="transmembrane region" description="Helical" evidence="8">
    <location>
        <begin position="318"/>
        <end position="338"/>
    </location>
</feature>
<protein>
    <submittedName>
        <fullName evidence="9">Endospore germination permease</fullName>
    </submittedName>
</protein>
<comment type="subcellular location">
    <subcellularLocation>
        <location evidence="1">Membrane</location>
        <topology evidence="1">Multi-pass membrane protein</topology>
    </subcellularLocation>
</comment>
<dbReference type="RefSeq" id="WP_271139906.1">
    <property type="nucleotide sequence ID" value="NZ_JAPYYP010000007.1"/>
</dbReference>
<feature type="transmembrane region" description="Helical" evidence="8">
    <location>
        <begin position="232"/>
        <end position="255"/>
    </location>
</feature>
<keyword evidence="6 8" id="KW-1133">Transmembrane helix</keyword>
<keyword evidence="10" id="KW-1185">Reference proteome</keyword>
<evidence type="ECO:0000256" key="5">
    <source>
        <dbReference type="ARBA" id="ARBA00022692"/>
    </source>
</evidence>
<feature type="transmembrane region" description="Helical" evidence="8">
    <location>
        <begin position="350"/>
        <end position="372"/>
    </location>
</feature>
<dbReference type="PANTHER" id="PTHR34975:SF2">
    <property type="entry name" value="SPORE GERMINATION PROTEIN A2"/>
    <property type="match status" value="1"/>
</dbReference>
<comment type="similarity">
    <text evidence="2">Belongs to the amino acid-polyamine-organocation (APC) superfamily. Spore germination protein (SGP) (TC 2.A.3.9) family.</text>
</comment>
<keyword evidence="4" id="KW-0309">Germination</keyword>
<evidence type="ECO:0000256" key="6">
    <source>
        <dbReference type="ARBA" id="ARBA00022989"/>
    </source>
</evidence>
<feature type="transmembrane region" description="Helical" evidence="8">
    <location>
        <begin position="46"/>
        <end position="65"/>
    </location>
</feature>
<feature type="transmembrane region" description="Helical" evidence="8">
    <location>
        <begin position="201"/>
        <end position="220"/>
    </location>
</feature>
<evidence type="ECO:0000256" key="8">
    <source>
        <dbReference type="SAM" id="Phobius"/>
    </source>
</evidence>
<feature type="transmembrane region" description="Helical" evidence="8">
    <location>
        <begin position="161"/>
        <end position="181"/>
    </location>
</feature>
<keyword evidence="5 8" id="KW-0812">Transmembrane</keyword>
<name>A0A9X3TPH4_9BACL</name>
<dbReference type="InterPro" id="IPR004761">
    <property type="entry name" value="Spore_GerAB"/>
</dbReference>
<evidence type="ECO:0000256" key="3">
    <source>
        <dbReference type="ARBA" id="ARBA00022448"/>
    </source>
</evidence>
<sequence>MNRSVTSDGKRTYSLWQQTALITSTLIGVGVLTLPRTATSVLYEAGWISPLLGSLPAFFAIWMIARLSRRFPGMTFVQYSPIVFGSSARPRLGRWISFPLVLIFLLIVYVTTAITSRIFGEVVVTAVLLDTPLEVVIISMFVLAFLLCQHDEEVVVRVNELLLPLIVFPVLFIAIVSFQKAEWNNLLPLLRTPAHSIVKGALEAGYSYQGYEIMLIYYAFAQQNSNKVKAGMFGIGIALVVYTLIVVVGISVFGYEELQKLTWPTLELVKTTKVPGLILERLESAFLAVWVAAVFTTVANVYYAFILGLRQLLGRGVAFQRVSSGVLLIPLFFIALWPQNIVEIFTFANYMSSLGIIVALGIPILHWIVLVVRGMRREPPKGGNLHG</sequence>
<dbReference type="NCBIfam" id="TIGR00912">
    <property type="entry name" value="2A0309"/>
    <property type="match status" value="1"/>
</dbReference>
<evidence type="ECO:0000313" key="9">
    <source>
        <dbReference type="EMBL" id="MDA5108389.1"/>
    </source>
</evidence>
<keyword evidence="7 8" id="KW-0472">Membrane</keyword>
<feature type="transmembrane region" description="Helical" evidence="8">
    <location>
        <begin position="131"/>
        <end position="149"/>
    </location>
</feature>
<evidence type="ECO:0000256" key="4">
    <source>
        <dbReference type="ARBA" id="ARBA00022544"/>
    </source>
</evidence>
<proteinExistence type="inferred from homology"/>
<gene>
    <name evidence="9" type="ORF">O3V59_08450</name>
</gene>
<feature type="transmembrane region" description="Helical" evidence="8">
    <location>
        <begin position="95"/>
        <end position="119"/>
    </location>
</feature>
<accession>A0A9X3TPH4</accession>
<evidence type="ECO:0000313" key="10">
    <source>
        <dbReference type="Proteomes" id="UP001151071"/>
    </source>
</evidence>
<evidence type="ECO:0000256" key="1">
    <source>
        <dbReference type="ARBA" id="ARBA00004141"/>
    </source>
</evidence>
<organism evidence="9 10">
    <name type="scientific">Brevibacillus thermoruber</name>
    <dbReference type="NCBI Taxonomy" id="33942"/>
    <lineage>
        <taxon>Bacteria</taxon>
        <taxon>Bacillati</taxon>
        <taxon>Bacillota</taxon>
        <taxon>Bacilli</taxon>
        <taxon>Bacillales</taxon>
        <taxon>Paenibacillaceae</taxon>
        <taxon>Brevibacillus</taxon>
    </lineage>
</organism>
<dbReference type="AlphaFoldDB" id="A0A9X3TPH4"/>
<evidence type="ECO:0000256" key="7">
    <source>
        <dbReference type="ARBA" id="ARBA00023136"/>
    </source>
</evidence>
<dbReference type="Gene3D" id="1.20.1740.10">
    <property type="entry name" value="Amino acid/polyamine transporter I"/>
    <property type="match status" value="1"/>
</dbReference>
<dbReference type="GO" id="GO:0009847">
    <property type="term" value="P:spore germination"/>
    <property type="evidence" value="ECO:0007669"/>
    <property type="project" value="InterPro"/>
</dbReference>
<dbReference type="Proteomes" id="UP001151071">
    <property type="component" value="Unassembled WGS sequence"/>
</dbReference>
<comment type="caution">
    <text evidence="9">The sequence shown here is derived from an EMBL/GenBank/DDBJ whole genome shotgun (WGS) entry which is preliminary data.</text>
</comment>
<feature type="transmembrane region" description="Helical" evidence="8">
    <location>
        <begin position="285"/>
        <end position="306"/>
    </location>
</feature>
<reference evidence="9" key="1">
    <citation type="submission" date="2022-12" db="EMBL/GenBank/DDBJ databases">
        <title>Draft genome sequence of the thermophilic strain Brevibacillus thermoruber HT42, isolated from Los Humeros, Puebla, Mexico, with biotechnological potential.</title>
        <authorList>
            <person name="Lara Sanchez J."/>
            <person name="Solis Palacios R."/>
            <person name="Bustos Baena A.S."/>
            <person name="Ruz Baez A.E."/>
            <person name="Espinosa Luna G."/>
            <person name="Oliart Ros R.M."/>
        </authorList>
    </citation>
    <scope>NUCLEOTIDE SEQUENCE</scope>
    <source>
        <strain evidence="9">HT42</strain>
    </source>
</reference>
<dbReference type="Pfam" id="PF03845">
    <property type="entry name" value="Spore_permease"/>
    <property type="match status" value="1"/>
</dbReference>
<dbReference type="EMBL" id="JAPYYP010000007">
    <property type="protein sequence ID" value="MDA5108389.1"/>
    <property type="molecule type" value="Genomic_DNA"/>
</dbReference>
<dbReference type="GO" id="GO:0016020">
    <property type="term" value="C:membrane"/>
    <property type="evidence" value="ECO:0007669"/>
    <property type="project" value="UniProtKB-SubCell"/>
</dbReference>
<keyword evidence="3" id="KW-0813">Transport</keyword>
<dbReference type="PANTHER" id="PTHR34975">
    <property type="entry name" value="SPORE GERMINATION PROTEIN A2"/>
    <property type="match status" value="1"/>
</dbReference>
<evidence type="ECO:0000256" key="2">
    <source>
        <dbReference type="ARBA" id="ARBA00007998"/>
    </source>
</evidence>